<gene>
    <name evidence="1 3" type="ORF">BDZ99DRAFT_355545</name>
</gene>
<evidence type="ECO:0000313" key="1">
    <source>
        <dbReference type="EMBL" id="KAF2803329.1"/>
    </source>
</evidence>
<organism evidence="1">
    <name type="scientific">Mytilinidion resinicola</name>
    <dbReference type="NCBI Taxonomy" id="574789"/>
    <lineage>
        <taxon>Eukaryota</taxon>
        <taxon>Fungi</taxon>
        <taxon>Dikarya</taxon>
        <taxon>Ascomycota</taxon>
        <taxon>Pezizomycotina</taxon>
        <taxon>Dothideomycetes</taxon>
        <taxon>Pleosporomycetidae</taxon>
        <taxon>Mytilinidiales</taxon>
        <taxon>Mytilinidiaceae</taxon>
        <taxon>Mytilinidion</taxon>
    </lineage>
</organism>
<reference evidence="3" key="2">
    <citation type="submission" date="2020-04" db="EMBL/GenBank/DDBJ databases">
        <authorList>
            <consortium name="NCBI Genome Project"/>
        </authorList>
    </citation>
    <scope>NUCLEOTIDE SEQUENCE</scope>
    <source>
        <strain evidence="3">CBS 304.34</strain>
    </source>
</reference>
<dbReference type="AlphaFoldDB" id="A0A6A6Y3X3"/>
<proteinExistence type="predicted"/>
<protein>
    <recommendedName>
        <fullName evidence="4">Peptidase A2 domain-containing protein</fullName>
    </recommendedName>
</protein>
<dbReference type="Pfam" id="PF13650">
    <property type="entry name" value="Asp_protease_2"/>
    <property type="match status" value="1"/>
</dbReference>
<dbReference type="EMBL" id="MU003718">
    <property type="protein sequence ID" value="KAF2803329.1"/>
    <property type="molecule type" value="Genomic_DNA"/>
</dbReference>
<evidence type="ECO:0000313" key="2">
    <source>
        <dbReference type="Proteomes" id="UP000504636"/>
    </source>
</evidence>
<dbReference type="RefSeq" id="XP_033570293.1">
    <property type="nucleotide sequence ID" value="XM_033714603.1"/>
</dbReference>
<dbReference type="InterPro" id="IPR021109">
    <property type="entry name" value="Peptidase_aspartic_dom_sf"/>
</dbReference>
<accession>A0A6A6Y3X3</accession>
<dbReference type="OrthoDB" id="6079484at2759"/>
<reference evidence="1 3" key="1">
    <citation type="journal article" date="2020" name="Stud. Mycol.">
        <title>101 Dothideomycetes genomes: a test case for predicting lifestyles and emergence of pathogens.</title>
        <authorList>
            <person name="Haridas S."/>
            <person name="Albert R."/>
            <person name="Binder M."/>
            <person name="Bloem J."/>
            <person name="Labutti K."/>
            <person name="Salamov A."/>
            <person name="Andreopoulos B."/>
            <person name="Baker S."/>
            <person name="Barry K."/>
            <person name="Bills G."/>
            <person name="Bluhm B."/>
            <person name="Cannon C."/>
            <person name="Castanera R."/>
            <person name="Culley D."/>
            <person name="Daum C."/>
            <person name="Ezra D."/>
            <person name="Gonzalez J."/>
            <person name="Henrissat B."/>
            <person name="Kuo A."/>
            <person name="Liang C."/>
            <person name="Lipzen A."/>
            <person name="Lutzoni F."/>
            <person name="Magnuson J."/>
            <person name="Mondo S."/>
            <person name="Nolan M."/>
            <person name="Ohm R."/>
            <person name="Pangilinan J."/>
            <person name="Park H.-J."/>
            <person name="Ramirez L."/>
            <person name="Alfaro M."/>
            <person name="Sun H."/>
            <person name="Tritt A."/>
            <person name="Yoshinaga Y."/>
            <person name="Zwiers L.-H."/>
            <person name="Turgeon B."/>
            <person name="Goodwin S."/>
            <person name="Spatafora J."/>
            <person name="Crous P."/>
            <person name="Grigoriev I."/>
        </authorList>
    </citation>
    <scope>NUCLEOTIDE SEQUENCE</scope>
    <source>
        <strain evidence="1 3">CBS 304.34</strain>
    </source>
</reference>
<evidence type="ECO:0000313" key="3">
    <source>
        <dbReference type="RefSeq" id="XP_033570293.1"/>
    </source>
</evidence>
<dbReference type="CDD" id="cd00303">
    <property type="entry name" value="retropepsin_like"/>
    <property type="match status" value="2"/>
</dbReference>
<dbReference type="Proteomes" id="UP000504636">
    <property type="component" value="Unplaced"/>
</dbReference>
<dbReference type="SUPFAM" id="SSF50630">
    <property type="entry name" value="Acid proteases"/>
    <property type="match status" value="1"/>
</dbReference>
<name>A0A6A6Y3X3_9PEZI</name>
<evidence type="ECO:0008006" key="4">
    <source>
        <dbReference type="Google" id="ProtNLM"/>
    </source>
</evidence>
<reference evidence="3" key="3">
    <citation type="submission" date="2025-04" db="UniProtKB">
        <authorList>
            <consortium name="RefSeq"/>
        </authorList>
    </citation>
    <scope>IDENTIFICATION</scope>
    <source>
        <strain evidence="3">CBS 304.34</strain>
    </source>
</reference>
<sequence>KHYEIEGTLNEMPISAFPDTGAQKNVISLSYCRRLGLSIDKGSDLKFQLPSGGIVECIGSIRSRWKFANESKSTSLSFQVIADCTHDVILGGSFLKWSKTLTQFCHRIITRWRPMPQCRGVKLLGSQRQRVSGYLDGNFVEAIPDTGCDVMLMSRAYAEEHGYYVESGGDFRCELEFADGSRAYTEGMVTGLDWSYGDSETTSLCDFHILENLPADVVLSNDFLFEGQAFSKYEEFFYDI</sequence>
<feature type="non-terminal residue" evidence="1">
    <location>
        <position position="1"/>
    </location>
</feature>
<feature type="non-terminal residue" evidence="1">
    <location>
        <position position="240"/>
    </location>
</feature>
<dbReference type="Gene3D" id="2.40.70.10">
    <property type="entry name" value="Acid Proteases"/>
    <property type="match status" value="2"/>
</dbReference>
<keyword evidence="2" id="KW-1185">Reference proteome</keyword>
<dbReference type="GeneID" id="54455496"/>